<dbReference type="InterPro" id="IPR001668">
    <property type="entry name" value="Mob_Pre"/>
</dbReference>
<reference evidence="4 5" key="1">
    <citation type="submission" date="2020-08" db="EMBL/GenBank/DDBJ databases">
        <title>Genome public.</title>
        <authorList>
            <person name="Liu C."/>
            <person name="Sun Q."/>
        </authorList>
    </citation>
    <scope>NUCLEOTIDE SEQUENCE [LARGE SCALE GENOMIC DNA]</scope>
    <source>
        <strain evidence="4 5">BX1</strain>
    </source>
</reference>
<protein>
    <submittedName>
        <fullName evidence="4">Plasmid recombination protein</fullName>
    </submittedName>
</protein>
<keyword evidence="2" id="KW-0175">Coiled coil</keyword>
<name>A0ABR7NFV4_9FIRM</name>
<evidence type="ECO:0000313" key="5">
    <source>
        <dbReference type="Proteomes" id="UP000658131"/>
    </source>
</evidence>
<feature type="coiled-coil region" evidence="2">
    <location>
        <begin position="250"/>
        <end position="291"/>
    </location>
</feature>
<proteinExistence type="inferred from homology"/>
<comment type="caution">
    <text evidence="4">The sequence shown here is derived from an EMBL/GenBank/DDBJ whole genome shotgun (WGS) entry which is preliminary data.</text>
</comment>
<dbReference type="Proteomes" id="UP000658131">
    <property type="component" value="Unassembled WGS sequence"/>
</dbReference>
<dbReference type="RefSeq" id="WP_262398846.1">
    <property type="nucleotide sequence ID" value="NZ_JACRTB010000003.1"/>
</dbReference>
<dbReference type="EMBL" id="JACRTB010000003">
    <property type="protein sequence ID" value="MBC8575189.1"/>
    <property type="molecule type" value="Genomic_DNA"/>
</dbReference>
<gene>
    <name evidence="4" type="ORF">H8717_02025</name>
</gene>
<sequence length="420" mass="47705">MARGDGIHRTSVRNARLTADKVGNAQAHNEREKESYVNQDIVPERTGMNVHFKSPTADYTAMFDQMVADGIISTRGLKADADKFGELIFDVNSAYFYNHGGYDFASKFYENAYRAAVQIVGGEQYILSAVMHADERNRAMSEALGEDVYHYHLHVVYIPVVEKQILWSKRCKDKSLVGTVKESIQQVSMSKKWDSKPALDENGEPLLSKNGKKVLRKSYSVLQDDFYDAMRSAGYTDVERGERGSSEEHLTVTQFKVEREQERLANLTEQTAQKAQEAASLEKKIEKIQKKQVAVQAVDKIEPKPVPLSSKVMLERSEFESLSTAAKKYAAQEKKEHRLQKMLDAANKVIAELKAKVSELTAELAEYKSIRKKLSTAGLEQENEVLRGKLRSYEAVIERNNLWHFFGRHRAKTTERAESR</sequence>
<comment type="similarity">
    <text evidence="1">Belongs to the plasmid mobilization pre family.</text>
</comment>
<dbReference type="Pfam" id="PF01076">
    <property type="entry name" value="Mob_Pre"/>
    <property type="match status" value="1"/>
</dbReference>
<accession>A0ABR7NFV4</accession>
<feature type="coiled-coil region" evidence="2">
    <location>
        <begin position="336"/>
        <end position="377"/>
    </location>
</feature>
<feature type="region of interest" description="Disordered" evidence="3">
    <location>
        <begin position="1"/>
        <end position="35"/>
    </location>
</feature>
<evidence type="ECO:0000256" key="1">
    <source>
        <dbReference type="ARBA" id="ARBA00010657"/>
    </source>
</evidence>
<organism evidence="4 5">
    <name type="scientific">Yanshouia hominis</name>
    <dbReference type="NCBI Taxonomy" id="2763673"/>
    <lineage>
        <taxon>Bacteria</taxon>
        <taxon>Bacillati</taxon>
        <taxon>Bacillota</taxon>
        <taxon>Clostridia</taxon>
        <taxon>Eubacteriales</taxon>
        <taxon>Oscillospiraceae</taxon>
        <taxon>Yanshouia</taxon>
    </lineage>
</organism>
<dbReference type="Gene3D" id="3.30.930.30">
    <property type="match status" value="1"/>
</dbReference>
<evidence type="ECO:0000313" key="4">
    <source>
        <dbReference type="EMBL" id="MBC8575189.1"/>
    </source>
</evidence>
<evidence type="ECO:0000256" key="2">
    <source>
        <dbReference type="SAM" id="Coils"/>
    </source>
</evidence>
<evidence type="ECO:0000256" key="3">
    <source>
        <dbReference type="SAM" id="MobiDB-lite"/>
    </source>
</evidence>
<keyword evidence="5" id="KW-1185">Reference proteome</keyword>
<dbReference type="CDD" id="cd17242">
    <property type="entry name" value="MobM_relaxase"/>
    <property type="match status" value="1"/>
</dbReference>